<dbReference type="SMART" id="SM00228">
    <property type="entry name" value="PDZ"/>
    <property type="match status" value="1"/>
</dbReference>
<dbReference type="GO" id="GO:0008270">
    <property type="term" value="F:zinc ion binding"/>
    <property type="evidence" value="ECO:0007669"/>
    <property type="project" value="InterPro"/>
</dbReference>
<proteinExistence type="predicted"/>
<dbReference type="GO" id="GO:0006508">
    <property type="term" value="P:proteolysis"/>
    <property type="evidence" value="ECO:0007669"/>
    <property type="project" value="InterPro"/>
</dbReference>
<dbReference type="EMBL" id="CM001402">
    <property type="protein sequence ID" value="EHO40173.1"/>
    <property type="molecule type" value="Genomic_DNA"/>
</dbReference>
<keyword evidence="5" id="KW-1185">Reference proteome</keyword>
<evidence type="ECO:0000313" key="3">
    <source>
        <dbReference type="EMBL" id="APF20104.1"/>
    </source>
</evidence>
<dbReference type="InterPro" id="IPR001478">
    <property type="entry name" value="PDZ"/>
</dbReference>
<dbReference type="Pfam" id="PF13180">
    <property type="entry name" value="PDZ_2"/>
    <property type="match status" value="1"/>
</dbReference>
<dbReference type="PROSITE" id="PS50106">
    <property type="entry name" value="PDZ"/>
    <property type="match status" value="1"/>
</dbReference>
<dbReference type="Gene3D" id="2.30.42.10">
    <property type="match status" value="1"/>
</dbReference>
<dbReference type="InterPro" id="IPR036034">
    <property type="entry name" value="PDZ_sf"/>
</dbReference>
<dbReference type="eggNOG" id="COG0308">
    <property type="taxonomic scope" value="Bacteria"/>
</dbReference>
<accession>H1XRM0</accession>
<evidence type="ECO:0000313" key="5">
    <source>
        <dbReference type="Proteomes" id="UP000004671"/>
    </source>
</evidence>
<name>H1XRM0_CALAY</name>
<dbReference type="InterPro" id="IPR045175">
    <property type="entry name" value="M28_fam"/>
</dbReference>
<reference evidence="3 6" key="2">
    <citation type="submission" date="2016-11" db="EMBL/GenBank/DDBJ databases">
        <title>Genomic analysis of Caldithrix abyssi and proposal of a novel bacterial phylum Caldithrichaeota.</title>
        <authorList>
            <person name="Kublanov I."/>
            <person name="Sigalova O."/>
            <person name="Gavrilov S."/>
            <person name="Lebedinsky A."/>
            <person name="Ivanova N."/>
            <person name="Daum C."/>
            <person name="Reddy T."/>
            <person name="Klenk H.P."/>
            <person name="Goker M."/>
            <person name="Reva O."/>
            <person name="Miroshnichenko M."/>
            <person name="Kyprides N."/>
            <person name="Woyke T."/>
            <person name="Gelfand M."/>
        </authorList>
    </citation>
    <scope>NUCLEOTIDE SEQUENCE [LARGE SCALE GENOMIC DNA]</scope>
    <source>
        <strain evidence="3 6">LF13</strain>
    </source>
</reference>
<protein>
    <submittedName>
        <fullName evidence="3">PDZ domain-containing protein</fullName>
    </submittedName>
    <submittedName>
        <fullName evidence="4">Peptidase M28</fullName>
    </submittedName>
</protein>
<evidence type="ECO:0000313" key="6">
    <source>
        <dbReference type="Proteomes" id="UP000183868"/>
    </source>
</evidence>
<dbReference type="EMBL" id="CP018099">
    <property type="protein sequence ID" value="APF20104.1"/>
    <property type="molecule type" value="Genomic_DNA"/>
</dbReference>
<dbReference type="Pfam" id="PF04389">
    <property type="entry name" value="Peptidase_M28"/>
    <property type="match status" value="1"/>
</dbReference>
<dbReference type="KEGG" id="caby:Cabys_3356"/>
<organism evidence="4 5">
    <name type="scientific">Caldithrix abyssi DSM 13497</name>
    <dbReference type="NCBI Taxonomy" id="880073"/>
    <lineage>
        <taxon>Bacteria</taxon>
        <taxon>Pseudomonadati</taxon>
        <taxon>Calditrichota</taxon>
        <taxon>Calditrichia</taxon>
        <taxon>Calditrichales</taxon>
        <taxon>Calditrichaceae</taxon>
        <taxon>Caldithrix</taxon>
    </lineage>
</organism>
<dbReference type="Gene3D" id="1.10.390.10">
    <property type="entry name" value="Neutral Protease Domain 2"/>
    <property type="match status" value="1"/>
</dbReference>
<evidence type="ECO:0000259" key="2">
    <source>
        <dbReference type="PROSITE" id="PS50106"/>
    </source>
</evidence>
<dbReference type="SUPFAM" id="SSF55486">
    <property type="entry name" value="Metalloproteases ('zincins'), catalytic domain"/>
    <property type="match status" value="1"/>
</dbReference>
<dbReference type="STRING" id="880073.Cabys_3356"/>
<dbReference type="OrthoDB" id="9762302at2"/>
<reference evidence="4 5" key="1">
    <citation type="submission" date="2011-09" db="EMBL/GenBank/DDBJ databases">
        <title>The permanent draft genome of Caldithrix abyssi DSM 13497.</title>
        <authorList>
            <consortium name="US DOE Joint Genome Institute (JGI-PGF)"/>
            <person name="Lucas S."/>
            <person name="Han J."/>
            <person name="Lapidus A."/>
            <person name="Bruce D."/>
            <person name="Goodwin L."/>
            <person name="Pitluck S."/>
            <person name="Peters L."/>
            <person name="Kyrpides N."/>
            <person name="Mavromatis K."/>
            <person name="Ivanova N."/>
            <person name="Mikhailova N."/>
            <person name="Chertkov O."/>
            <person name="Detter J.C."/>
            <person name="Tapia R."/>
            <person name="Han C."/>
            <person name="Land M."/>
            <person name="Hauser L."/>
            <person name="Markowitz V."/>
            <person name="Cheng J.-F."/>
            <person name="Hugenholtz P."/>
            <person name="Woyke T."/>
            <person name="Wu D."/>
            <person name="Spring S."/>
            <person name="Brambilla E."/>
            <person name="Klenk H.-P."/>
            <person name="Eisen J.A."/>
        </authorList>
    </citation>
    <scope>NUCLEOTIDE SEQUENCE [LARGE SCALE GENOMIC DNA]</scope>
    <source>
        <strain evidence="4 5">DSM 13497</strain>
    </source>
</reference>
<dbReference type="AlphaFoldDB" id="H1XRM0"/>
<dbReference type="GO" id="GO:0008235">
    <property type="term" value="F:metalloexopeptidase activity"/>
    <property type="evidence" value="ECO:0007669"/>
    <property type="project" value="InterPro"/>
</dbReference>
<dbReference type="Gene3D" id="3.40.630.10">
    <property type="entry name" value="Zn peptidases"/>
    <property type="match status" value="1"/>
</dbReference>
<dbReference type="InterPro" id="IPR014782">
    <property type="entry name" value="Peptidase_M1_dom"/>
</dbReference>
<dbReference type="PANTHER" id="PTHR12147">
    <property type="entry name" value="METALLOPEPTIDASE M28 FAMILY MEMBER"/>
    <property type="match status" value="1"/>
</dbReference>
<dbReference type="eggNOG" id="COG0265">
    <property type="taxonomic scope" value="Bacteria"/>
</dbReference>
<feature type="domain" description="PDZ" evidence="2">
    <location>
        <begin position="1049"/>
        <end position="1113"/>
    </location>
</feature>
<dbReference type="HOGENOM" id="CLU_279748_0_0_0"/>
<dbReference type="PaxDb" id="880073-Calab_0529"/>
<dbReference type="InterPro" id="IPR007484">
    <property type="entry name" value="Peptidase_M28"/>
</dbReference>
<dbReference type="InParanoid" id="H1XRM0"/>
<dbReference type="InterPro" id="IPR027268">
    <property type="entry name" value="Peptidase_M4/M1_CTD_sf"/>
</dbReference>
<evidence type="ECO:0000256" key="1">
    <source>
        <dbReference type="SAM" id="SignalP"/>
    </source>
</evidence>
<dbReference type="RefSeq" id="WP_006927101.1">
    <property type="nucleotide sequence ID" value="NZ_CM001402.1"/>
</dbReference>
<dbReference type="Proteomes" id="UP000004671">
    <property type="component" value="Chromosome"/>
</dbReference>
<keyword evidence="1" id="KW-0732">Signal</keyword>
<dbReference type="Proteomes" id="UP000183868">
    <property type="component" value="Chromosome"/>
</dbReference>
<dbReference type="SUPFAM" id="SSF53187">
    <property type="entry name" value="Zn-dependent exopeptidases"/>
    <property type="match status" value="1"/>
</dbReference>
<dbReference type="SUPFAM" id="SSF50156">
    <property type="entry name" value="PDZ domain-like"/>
    <property type="match status" value="1"/>
</dbReference>
<sequence length="1125" mass="126334" precursor="true">MKTRIARLFVLIGVLAQFALAKEAAVHHAIHARVFPMEQTISVVDTLTLNLDPPASYVEFTLHSALTVKNLTGGLTLQLIETNIVGSDRGMDVEAPEVLKRVKQNRYRLKAPRSRKLPRRVVLAFSGKIHHEIQQLAEEYARGFSTTPGIIDSQGVYLSGSSVWLPQFDKRLVTFSLTVEAPAGWDVVSQGKRATHRTVDGARQVRWICDKPMEEVFLIAAKFVEYQRDVGKVKVMAFLRSPDEALANKYLDVTGQYLEMYRKLIGNYPFWKFALVENFWETGYGMPSFTLLGPQVIRFPFILHSSYPHELLHNWWGNGVYVDFKGGNWCEGLTAYLADHLIQEQRGQGDAYRRATLQKYTDYVNETNDFPLAQFLSRHDAPSEAVGYGKCLMLWEMLRTDLGDRLFVKGLRHFYHHNLFKRASFDDLRRSFEKVSGRLLQSFFDQWVKRSGAPELLLAEARVQQNKDTFGLQLQLRQVQKEEPFQLNVPIAVYFEDTVEVKMAAMNERQKDVEWSFQKEPVKVAVDPQFQVFRRLHYSEIPPALSKIFGAGKVLIVLPDGLSADNPYVKLANIWSGSKSKDVQVKAASEVNELPDDRSVWVFGDDNPFKKEIKTALKNYDAQIKADRVQLEKFDLPLANNSFVITVRHPKNRQAALVWLRIGNPQAVKGLARKLPHYGKYSYLAFSGAEPTNIAKGQWPIINSPLQKTLNDKKLPQNVRLKKRPALAQLTPLFSAERMLQDIRYLASEELEGRGLGSEGLEKAARYIAEQFKKAGLQPGADDGTYFQVWPEIVDDQGNKASVKNIIGLIPGTDPHLKDQAVVVSAHYDHLGRGWPDVHRGDEGKIHPGADDNASGVAALLELARVLGQSFKPQRTVIFVAFTAEESGLKGSRYFVKHYRRFPPDKIMADLNLDTVGRLKDNKVMILNVSSAKEWPYIFMGVGHVTGVDAQIVTPPLDASDQVAFIEAGIPAVQIFSGPHTDYHRPSDTVDKINADGLVKSATLTRETLAYLSAERKEPLTFTAKKTAEKSAAAHQGGRKVRTGILPDFAFEGQGVKIKSVDKDSPAARAGLKAGDVIVALGKQPVANLKDYSVLLKKHQAGDVIVLQIKRNGEQKEIRVKLEER</sequence>
<dbReference type="PANTHER" id="PTHR12147:SF26">
    <property type="entry name" value="PEPTIDASE M28 DOMAIN-CONTAINING PROTEIN"/>
    <property type="match status" value="1"/>
</dbReference>
<dbReference type="eggNOG" id="COG2234">
    <property type="taxonomic scope" value="Bacteria"/>
</dbReference>
<evidence type="ECO:0000313" key="4">
    <source>
        <dbReference type="EMBL" id="EHO40173.1"/>
    </source>
</evidence>
<feature type="chain" id="PRO_5010497848" evidence="1">
    <location>
        <begin position="22"/>
        <end position="1125"/>
    </location>
</feature>
<gene>
    <name evidence="3" type="ORF">Cabys_3356</name>
    <name evidence="4" type="ORF">Calab_0529</name>
</gene>
<dbReference type="Pfam" id="PF01433">
    <property type="entry name" value="Peptidase_M1"/>
    <property type="match status" value="1"/>
</dbReference>
<feature type="signal peptide" evidence="1">
    <location>
        <begin position="1"/>
        <end position="21"/>
    </location>
</feature>